<gene>
    <name evidence="1" type="ORF">A3860_05200</name>
</gene>
<evidence type="ECO:0000313" key="1">
    <source>
        <dbReference type="EMBL" id="OQP61116.1"/>
    </source>
</evidence>
<dbReference type="InterPro" id="IPR011990">
    <property type="entry name" value="TPR-like_helical_dom_sf"/>
</dbReference>
<dbReference type="RefSeq" id="WP_081151423.1">
    <property type="nucleotide sequence ID" value="NZ_LVYD01000058.1"/>
</dbReference>
<dbReference type="PROSITE" id="PS51257">
    <property type="entry name" value="PROKAR_LIPOPROTEIN"/>
    <property type="match status" value="1"/>
</dbReference>
<protein>
    <recommendedName>
        <fullName evidence="3">Starch-binding protein</fullName>
    </recommendedName>
</protein>
<keyword evidence="2" id="KW-1185">Reference proteome</keyword>
<sequence>MKIIAYYIRRVVCPGSIFIMFIFTGCKKWVDVNYDPNLLAESSATPDLLLSPVLENSAPLHGQLLDNWMGYTCSPFPVGGYFEQTYNLTPSFGAGELASATIRTCRVIEKKSMATSQTFYLGIAKLMRALAFSNGVDQLNNIPYTQCGDPVNFQYPQYEDAKLIYEDLIRVLDTAIHFIKNADPDKNLNISRADIMFHSNKNKWIKFANTLKLRLLIHQANRSDRTGYIQNVMGGIQSEGSGFLASGEDAAVNPGYKETDPNPFYNYFGFLPSGLSGQGSESGRANVTAMNILKSNNDPRLGFFYNKIEQPVPIGAPEPFAQPQPSDYRGNKYGFQFDTRFFMFQSAPFVSRIGGLTVHGPVTPSSSGLIKGYDMDQWVLTSVESLFLQAEAIFRGWIPGDAKTAYQNAVRESFRWLNVGGNRNDLSLSNQVFTNWYNAQDAANNINVSWDDAPDKYKLLMFQKYIAMNGLNSQETWTDYRRNGGYSFIPLSDDPGRISSTLPVRFPYSASEYKINHANVTAQGEINVFTSKIWWMP</sequence>
<name>A0A1V9FS82_9BACT</name>
<dbReference type="Pfam" id="PF12771">
    <property type="entry name" value="SusD-like_2"/>
    <property type="match status" value="1"/>
</dbReference>
<dbReference type="InterPro" id="IPR041662">
    <property type="entry name" value="SusD-like_2"/>
</dbReference>
<organism evidence="1 2">
    <name type="scientific">Niastella vici</name>
    <dbReference type="NCBI Taxonomy" id="1703345"/>
    <lineage>
        <taxon>Bacteria</taxon>
        <taxon>Pseudomonadati</taxon>
        <taxon>Bacteroidota</taxon>
        <taxon>Chitinophagia</taxon>
        <taxon>Chitinophagales</taxon>
        <taxon>Chitinophagaceae</taxon>
        <taxon>Niastella</taxon>
    </lineage>
</organism>
<reference evidence="1 2" key="1">
    <citation type="submission" date="2016-03" db="EMBL/GenBank/DDBJ databases">
        <title>Niastella vici sp. nov., isolated from farmland soil.</title>
        <authorList>
            <person name="Chen L."/>
            <person name="Wang D."/>
            <person name="Yang S."/>
            <person name="Wang G."/>
        </authorList>
    </citation>
    <scope>NUCLEOTIDE SEQUENCE [LARGE SCALE GENOMIC DNA]</scope>
    <source>
        <strain evidence="1 2">DJ57</strain>
    </source>
</reference>
<dbReference type="OrthoDB" id="614457at2"/>
<dbReference type="AlphaFoldDB" id="A0A1V9FS82"/>
<comment type="caution">
    <text evidence="1">The sequence shown here is derived from an EMBL/GenBank/DDBJ whole genome shotgun (WGS) entry which is preliminary data.</text>
</comment>
<dbReference type="EMBL" id="LVYD01000058">
    <property type="protein sequence ID" value="OQP61116.1"/>
    <property type="molecule type" value="Genomic_DNA"/>
</dbReference>
<accession>A0A1V9FS82</accession>
<dbReference type="SUPFAM" id="SSF48452">
    <property type="entry name" value="TPR-like"/>
    <property type="match status" value="1"/>
</dbReference>
<dbReference type="Proteomes" id="UP000192796">
    <property type="component" value="Unassembled WGS sequence"/>
</dbReference>
<dbReference type="STRING" id="1703345.A3860_05200"/>
<proteinExistence type="predicted"/>
<evidence type="ECO:0008006" key="3">
    <source>
        <dbReference type="Google" id="ProtNLM"/>
    </source>
</evidence>
<dbReference type="Gene3D" id="1.25.40.390">
    <property type="match status" value="1"/>
</dbReference>
<evidence type="ECO:0000313" key="2">
    <source>
        <dbReference type="Proteomes" id="UP000192796"/>
    </source>
</evidence>